<keyword evidence="1" id="KW-1133">Transmembrane helix</keyword>
<comment type="caution">
    <text evidence="2">The sequence shown here is derived from an EMBL/GenBank/DDBJ whole genome shotgun (WGS) entry which is preliminary data.</text>
</comment>
<evidence type="ECO:0000313" key="3">
    <source>
        <dbReference type="Proteomes" id="UP001162131"/>
    </source>
</evidence>
<evidence type="ECO:0000256" key="1">
    <source>
        <dbReference type="SAM" id="Phobius"/>
    </source>
</evidence>
<reference evidence="2" key="1">
    <citation type="submission" date="2021-09" db="EMBL/GenBank/DDBJ databases">
        <authorList>
            <consortium name="AG Swart"/>
            <person name="Singh M."/>
            <person name="Singh A."/>
            <person name="Seah K."/>
            <person name="Emmerich C."/>
        </authorList>
    </citation>
    <scope>NUCLEOTIDE SEQUENCE</scope>
    <source>
        <strain evidence="2">ATCC30299</strain>
    </source>
</reference>
<accession>A0AAU9JRZ0</accession>
<gene>
    <name evidence="2" type="ORF">BSTOLATCC_MIC47959</name>
</gene>
<proteinExistence type="predicted"/>
<dbReference type="AlphaFoldDB" id="A0AAU9JRZ0"/>
<keyword evidence="1" id="KW-0472">Membrane</keyword>
<feature type="transmembrane region" description="Helical" evidence="1">
    <location>
        <begin position="44"/>
        <end position="66"/>
    </location>
</feature>
<sequence>MPLFILKAVKEDSSFIFPYLFCWWIIKLEDYLKCIIQKEFSSILLKFIPMLFNLVNMFLQGIIYIIITSFMLYLVLLPKFYILLYILLILH</sequence>
<dbReference type="EMBL" id="CAJZBQ010000047">
    <property type="protein sequence ID" value="CAG9329130.1"/>
    <property type="molecule type" value="Genomic_DNA"/>
</dbReference>
<evidence type="ECO:0000313" key="2">
    <source>
        <dbReference type="EMBL" id="CAG9329130.1"/>
    </source>
</evidence>
<keyword evidence="1" id="KW-0812">Transmembrane</keyword>
<keyword evidence="3" id="KW-1185">Reference proteome</keyword>
<feature type="transmembrane region" description="Helical" evidence="1">
    <location>
        <begin position="72"/>
        <end position="90"/>
    </location>
</feature>
<name>A0AAU9JRZ0_9CILI</name>
<protein>
    <submittedName>
        <fullName evidence="2">Uncharacterized protein</fullName>
    </submittedName>
</protein>
<dbReference type="Proteomes" id="UP001162131">
    <property type="component" value="Unassembled WGS sequence"/>
</dbReference>
<organism evidence="2 3">
    <name type="scientific">Blepharisma stoltei</name>
    <dbReference type="NCBI Taxonomy" id="1481888"/>
    <lineage>
        <taxon>Eukaryota</taxon>
        <taxon>Sar</taxon>
        <taxon>Alveolata</taxon>
        <taxon>Ciliophora</taxon>
        <taxon>Postciliodesmatophora</taxon>
        <taxon>Heterotrichea</taxon>
        <taxon>Heterotrichida</taxon>
        <taxon>Blepharismidae</taxon>
        <taxon>Blepharisma</taxon>
    </lineage>
</organism>